<comment type="caution">
    <text evidence="5">The sequence shown here is derived from an EMBL/GenBank/DDBJ whole genome shotgun (WGS) entry which is preliminary data.</text>
</comment>
<evidence type="ECO:0000313" key="6">
    <source>
        <dbReference type="Proteomes" id="UP000286045"/>
    </source>
</evidence>
<keyword evidence="3" id="KW-0479">Metal-binding</keyword>
<dbReference type="PROSITE" id="PS50878">
    <property type="entry name" value="RT_POL"/>
    <property type="match status" value="1"/>
</dbReference>
<dbReference type="GO" id="GO:0046872">
    <property type="term" value="F:metal ion binding"/>
    <property type="evidence" value="ECO:0007669"/>
    <property type="project" value="UniProtKB-KW"/>
</dbReference>
<dbReference type="GO" id="GO:0003720">
    <property type="term" value="F:telomerase activity"/>
    <property type="evidence" value="ECO:0007669"/>
    <property type="project" value="InterPro"/>
</dbReference>
<proteinExistence type="inferred from homology"/>
<evidence type="ECO:0000256" key="2">
    <source>
        <dbReference type="ARBA" id="ARBA00023128"/>
    </source>
</evidence>
<keyword evidence="6" id="KW-1185">Reference proteome</keyword>
<dbReference type="GO" id="GO:0007004">
    <property type="term" value="P:telomere maintenance via telomerase"/>
    <property type="evidence" value="ECO:0007669"/>
    <property type="project" value="TreeGrafter"/>
</dbReference>
<dbReference type="Gene3D" id="3.30.70.2630">
    <property type="match status" value="1"/>
</dbReference>
<evidence type="ECO:0000313" key="5">
    <source>
        <dbReference type="EMBL" id="RWA12419.1"/>
    </source>
</evidence>
<dbReference type="Pfam" id="PF00078">
    <property type="entry name" value="RVT_1"/>
    <property type="match status" value="1"/>
</dbReference>
<evidence type="ECO:0000256" key="1">
    <source>
        <dbReference type="ARBA" id="ARBA00004173"/>
    </source>
</evidence>
<comment type="function">
    <text evidence="3">Telomerase is a ribonucleoprotein enzyme essential for the replication of chromosome termini in most eukaryotes. It elongates telomeres. It is a reverse transcriptase that adds simple sequence repeats to chromosome ends by copying a template sequence within the RNA component of the enzyme.</text>
</comment>
<reference evidence="5 6" key="1">
    <citation type="submission" date="2018-12" db="EMBL/GenBank/DDBJ databases">
        <title>Draft genome sequence of Xylaria grammica IHI A82.</title>
        <authorList>
            <person name="Buettner E."/>
            <person name="Kellner H."/>
        </authorList>
    </citation>
    <scope>NUCLEOTIDE SEQUENCE [LARGE SCALE GENOMIC DNA]</scope>
    <source>
        <strain evidence="5 6">IHI A82</strain>
    </source>
</reference>
<dbReference type="InterPro" id="IPR003545">
    <property type="entry name" value="Telomerase_RT"/>
</dbReference>
<feature type="domain" description="Reverse transcriptase" evidence="4">
    <location>
        <begin position="1"/>
        <end position="297"/>
    </location>
</feature>
<dbReference type="SUPFAM" id="SSF56672">
    <property type="entry name" value="DNA/RNA polymerases"/>
    <property type="match status" value="1"/>
</dbReference>
<dbReference type="Pfam" id="PF21399">
    <property type="entry name" value="TERT_C"/>
    <property type="match status" value="1"/>
</dbReference>
<dbReference type="PANTHER" id="PTHR12066:SF0">
    <property type="entry name" value="TELOMERASE REVERSE TRANSCRIPTASE"/>
    <property type="match status" value="1"/>
</dbReference>
<keyword evidence="3" id="KW-0695">RNA-directed DNA polymerase</keyword>
<dbReference type="PANTHER" id="PTHR12066">
    <property type="entry name" value="TELOMERASE REVERSE TRANSCRIPTASE"/>
    <property type="match status" value="1"/>
</dbReference>
<dbReference type="AlphaFoldDB" id="A0A439DDB3"/>
<keyword evidence="3" id="KW-0779">Telomere</keyword>
<evidence type="ECO:0000259" key="4">
    <source>
        <dbReference type="PROSITE" id="PS50878"/>
    </source>
</evidence>
<dbReference type="GO" id="GO:0005739">
    <property type="term" value="C:mitochondrion"/>
    <property type="evidence" value="ECO:0007669"/>
    <property type="project" value="UniProtKB-SubCell"/>
</dbReference>
<comment type="catalytic activity">
    <reaction evidence="3">
        <text>DNA(n) + a 2'-deoxyribonucleoside 5'-triphosphate = DNA(n+1) + diphosphate</text>
        <dbReference type="Rhea" id="RHEA:22508"/>
        <dbReference type="Rhea" id="RHEA-COMP:17339"/>
        <dbReference type="Rhea" id="RHEA-COMP:17340"/>
        <dbReference type="ChEBI" id="CHEBI:33019"/>
        <dbReference type="ChEBI" id="CHEBI:61560"/>
        <dbReference type="ChEBI" id="CHEBI:173112"/>
        <dbReference type="EC" id="2.7.7.49"/>
    </reaction>
</comment>
<evidence type="ECO:0000256" key="3">
    <source>
        <dbReference type="RuleBase" id="RU365061"/>
    </source>
</evidence>
<dbReference type="CDD" id="cd01648">
    <property type="entry name" value="TERT"/>
    <property type="match status" value="1"/>
</dbReference>
<dbReference type="Gene3D" id="1.10.357.90">
    <property type="match status" value="1"/>
</dbReference>
<organism evidence="5 6">
    <name type="scientific">Xylaria grammica</name>
    <dbReference type="NCBI Taxonomy" id="363999"/>
    <lineage>
        <taxon>Eukaryota</taxon>
        <taxon>Fungi</taxon>
        <taxon>Dikarya</taxon>
        <taxon>Ascomycota</taxon>
        <taxon>Pezizomycotina</taxon>
        <taxon>Sordariomycetes</taxon>
        <taxon>Xylariomycetidae</taxon>
        <taxon>Xylariales</taxon>
        <taxon>Xylariaceae</taxon>
        <taxon>Xylaria</taxon>
    </lineage>
</organism>
<keyword evidence="3" id="KW-0158">Chromosome</keyword>
<dbReference type="EMBL" id="RYZI01000051">
    <property type="protein sequence ID" value="RWA12419.1"/>
    <property type="molecule type" value="Genomic_DNA"/>
</dbReference>
<dbReference type="GO" id="GO:0042162">
    <property type="term" value="F:telomeric DNA binding"/>
    <property type="evidence" value="ECO:0007669"/>
    <property type="project" value="TreeGrafter"/>
</dbReference>
<name>A0A439DDB3_9PEZI</name>
<keyword evidence="3" id="KW-0539">Nucleus</keyword>
<accession>A0A439DDB3</accession>
<comment type="subcellular location">
    <subcellularLocation>
        <location evidence="1">Mitochondrion</location>
    </subcellularLocation>
    <subcellularLocation>
        <location evidence="3">Nucleus</location>
    </subcellularLocation>
    <subcellularLocation>
        <location evidence="3">Chromosome</location>
        <location evidence="3">Telomere</location>
    </subcellularLocation>
</comment>
<dbReference type="PRINTS" id="PR01365">
    <property type="entry name" value="TELOMERASERT"/>
</dbReference>
<keyword evidence="3" id="KW-0548">Nucleotidyltransferase</keyword>
<dbReference type="EC" id="2.7.7.49" evidence="3"/>
<keyword evidence="2" id="KW-0496">Mitochondrion</keyword>
<keyword evidence="3" id="KW-0808">Transferase</keyword>
<dbReference type="Proteomes" id="UP000286045">
    <property type="component" value="Unassembled WGS sequence"/>
</dbReference>
<dbReference type="InterPro" id="IPR000477">
    <property type="entry name" value="RT_dom"/>
</dbReference>
<dbReference type="STRING" id="363999.A0A439DDB3"/>
<sequence length="479" mass="55012">MRPITNLRKRVPIRGSPKELGPGVNKILAPIIDPGKMGSALFSVGDIYKRMKHFKSRTSISPARFYFAKVDVQSAFDTIPQAAIVSLLNSIPQQRQYRISKYLEVSPSIAAQENGRNFKTKPVKKWPSLAVKDDDHSTFIQRLENEQNTKKRNTVFVDLYQKQYETSELLRLVASHIQQNLIKVGKKYYRQKQGIPQGSILSSTLCNYFYADLEVHVLSFLNSDDCMLLRLIDDFLLITTDKSKAIQFIQVLHQGVPEYGVTVNPRKSLINFDLVIDGRKVSRLEDGEHFPYCGTLINTRTLDITRASNQDQDQDQAIYDSLTVEFSRTPGQTFRRKVLNAFKIQSHIIFFDTKLNSVPTMLNNVYRAFRETATKMWAYTRCLPVPKQPSPGIVIKTIQRLAETAYLLLVSKTRKLRYPDYVCDVKKYEVSWLAYSAFIQVLSRKQSNYAETLGWLKAENIKLSLLKDIRRSRVQASCN</sequence>
<comment type="similarity">
    <text evidence="3">Belongs to the reverse transcriptase family. Telomerase subfamily.</text>
</comment>
<dbReference type="GO" id="GO:0000781">
    <property type="term" value="C:chromosome, telomeric region"/>
    <property type="evidence" value="ECO:0007669"/>
    <property type="project" value="UniProtKB-SubCell"/>
</dbReference>
<gene>
    <name evidence="5" type="ORF">EKO27_g2666</name>
</gene>
<dbReference type="InterPro" id="IPR043502">
    <property type="entry name" value="DNA/RNA_pol_sf"/>
</dbReference>
<dbReference type="GO" id="GO:0070034">
    <property type="term" value="F:telomerase RNA binding"/>
    <property type="evidence" value="ECO:0007669"/>
    <property type="project" value="TreeGrafter"/>
</dbReference>
<protein>
    <recommendedName>
        <fullName evidence="3">Telomerase reverse transcriptase</fullName>
        <ecNumber evidence="3">2.7.7.49</ecNumber>
    </recommendedName>
    <alternativeName>
        <fullName evidence="3">Telomerase catalytic subunit</fullName>
    </alternativeName>
</protein>
<dbReference type="GO" id="GO:0000333">
    <property type="term" value="C:telomerase catalytic core complex"/>
    <property type="evidence" value="ECO:0007669"/>
    <property type="project" value="TreeGrafter"/>
</dbReference>
<dbReference type="InterPro" id="IPR049139">
    <property type="entry name" value="TERT_C"/>
</dbReference>
<keyword evidence="3" id="KW-0460">Magnesium</keyword>